<evidence type="ECO:0000256" key="3">
    <source>
        <dbReference type="ARBA" id="ARBA00022989"/>
    </source>
</evidence>
<reference evidence="7 8" key="1">
    <citation type="submission" date="2012-05" db="EMBL/GenBank/DDBJ databases">
        <authorList>
            <person name="Hilton J."/>
        </authorList>
    </citation>
    <scope>NUCLEOTIDE SEQUENCE [LARGE SCALE GENOMIC DNA]</scope>
    <source>
        <strain evidence="7 8">HH01</strain>
    </source>
</reference>
<organism evidence="7 8">
    <name type="scientific">Richelia intracellularis HH01</name>
    <dbReference type="NCBI Taxonomy" id="1165094"/>
    <lineage>
        <taxon>Bacteria</taxon>
        <taxon>Bacillati</taxon>
        <taxon>Cyanobacteriota</taxon>
        <taxon>Cyanophyceae</taxon>
        <taxon>Nostocales</taxon>
        <taxon>Nostocaceae</taxon>
        <taxon>Richelia</taxon>
    </lineage>
</organism>
<keyword evidence="4 5" id="KW-0472">Membrane</keyword>
<dbReference type="InterPro" id="IPR007829">
    <property type="entry name" value="TM2"/>
</dbReference>
<dbReference type="STRING" id="1165094.RINTHH_13190"/>
<gene>
    <name evidence="7" type="ORF">RINTHH_13190</name>
</gene>
<feature type="domain" description="TM2" evidence="6">
    <location>
        <begin position="15"/>
        <end position="52"/>
    </location>
</feature>
<dbReference type="Proteomes" id="UP000053051">
    <property type="component" value="Unassembled WGS sequence"/>
</dbReference>
<accession>M1WSI1</accession>
<evidence type="ECO:0000256" key="5">
    <source>
        <dbReference type="SAM" id="Phobius"/>
    </source>
</evidence>
<feature type="transmembrane region" description="Helical" evidence="5">
    <location>
        <begin position="12"/>
        <end position="32"/>
    </location>
</feature>
<evidence type="ECO:0000313" key="7">
    <source>
        <dbReference type="EMBL" id="CCH67474.1"/>
    </source>
</evidence>
<keyword evidence="3 5" id="KW-1133">Transmembrane helix</keyword>
<dbReference type="EMBL" id="CAIY01000044">
    <property type="protein sequence ID" value="CCH67474.1"/>
    <property type="molecule type" value="Genomic_DNA"/>
</dbReference>
<protein>
    <recommendedName>
        <fullName evidence="6">TM2 domain-containing protein</fullName>
    </recommendedName>
</protein>
<evidence type="ECO:0000256" key="1">
    <source>
        <dbReference type="ARBA" id="ARBA00004141"/>
    </source>
</evidence>
<sequence length="91" mass="10423">MTKLNFNYATKQLLSGYTAIILGGFGIHKFILGYTAEGILTLIISIMGGYFSYGFTFLIMQMIGLVEGMIYLSKSYEEFIDNYFMHKQGWF</sequence>
<name>M1WSI1_9NOST</name>
<proteinExistence type="predicted"/>
<dbReference type="AlphaFoldDB" id="M1WSI1"/>
<dbReference type="GO" id="GO:0016020">
    <property type="term" value="C:membrane"/>
    <property type="evidence" value="ECO:0007669"/>
    <property type="project" value="UniProtKB-SubCell"/>
</dbReference>
<keyword evidence="8" id="KW-1185">Reference proteome</keyword>
<evidence type="ECO:0000256" key="2">
    <source>
        <dbReference type="ARBA" id="ARBA00022692"/>
    </source>
</evidence>
<reference evidence="8" key="2">
    <citation type="submission" date="2016-01" db="EMBL/GenBank/DDBJ databases">
        <title>Diatom-associated endosymboitic cyanobacterium lacks core nitrogen metabolism enzymes.</title>
        <authorList>
            <person name="Hilton J.A."/>
            <person name="Foster R.A."/>
            <person name="Tripp H.J."/>
            <person name="Carter B.J."/>
            <person name="Zehr J.P."/>
            <person name="Villareal T.A."/>
        </authorList>
    </citation>
    <scope>NUCLEOTIDE SEQUENCE [LARGE SCALE GENOMIC DNA]</scope>
    <source>
        <strain evidence="8">HH01</strain>
    </source>
</reference>
<dbReference type="Pfam" id="PF05154">
    <property type="entry name" value="TM2"/>
    <property type="match status" value="1"/>
</dbReference>
<comment type="caution">
    <text evidence="7">The sequence shown here is derived from an EMBL/GenBank/DDBJ whole genome shotgun (WGS) entry which is preliminary data.</text>
</comment>
<evidence type="ECO:0000313" key="8">
    <source>
        <dbReference type="Proteomes" id="UP000053051"/>
    </source>
</evidence>
<evidence type="ECO:0000259" key="6">
    <source>
        <dbReference type="Pfam" id="PF05154"/>
    </source>
</evidence>
<dbReference type="RefSeq" id="WP_008234065.1">
    <property type="nucleotide sequence ID" value="NZ_CAIY01000044.1"/>
</dbReference>
<keyword evidence="2 5" id="KW-0812">Transmembrane</keyword>
<comment type="subcellular location">
    <subcellularLocation>
        <location evidence="1">Membrane</location>
        <topology evidence="1">Multi-pass membrane protein</topology>
    </subcellularLocation>
</comment>
<dbReference type="OrthoDB" id="9816361at2"/>
<evidence type="ECO:0000256" key="4">
    <source>
        <dbReference type="ARBA" id="ARBA00023136"/>
    </source>
</evidence>